<proteinExistence type="predicted"/>
<dbReference type="Pfam" id="PF13830">
    <property type="entry name" value="DUF4192"/>
    <property type="match status" value="1"/>
</dbReference>
<evidence type="ECO:0008006" key="3">
    <source>
        <dbReference type="Google" id="ProtNLM"/>
    </source>
</evidence>
<gene>
    <name evidence="1" type="ORF">HDG69_002409</name>
</gene>
<sequence>MTTSLDLPDPTTIPLRSPHDVLAAVPYRLGFRPTESIVLACTTAQDEPGLVARVGLEDLRSPGADAGLAALARAVAGTRPERCLLALYTSHDVSAAADALEAVLDAVEAVVPVDPWLVTPDGYRGLGCEDPTCCPEPGHPLGALDSSEIGAAYVLAGHVAADSAQAAFAIARASDAARNLAGRAARRSEIARGRTAGDDAGRLRWRGDALDAWREALRTVEVGQGPDGGDGGLGPALLGRVAAGLADRAVRDAVLLTLLPGGEEAARATTGAGDRATVDEETGQALGRVVDPARGVAPDVEVIARARAVLEQVDAHVPQRLRAAGLTLLAFLAWWAGDGPRASYRVAEALDVDESYRLARLVHCVVSSALPPGWIRARAGRARHPAPSRTRPTGDVR</sequence>
<dbReference type="EMBL" id="JABEZU010000003">
    <property type="protein sequence ID" value="NOV97824.1"/>
    <property type="molecule type" value="Genomic_DNA"/>
</dbReference>
<protein>
    <recommendedName>
        <fullName evidence="3">DUF4192 domain-containing protein</fullName>
    </recommendedName>
</protein>
<evidence type="ECO:0000313" key="2">
    <source>
        <dbReference type="Proteomes" id="UP000757540"/>
    </source>
</evidence>
<dbReference type="InterPro" id="IPR025447">
    <property type="entry name" value="DUF4192"/>
</dbReference>
<dbReference type="RefSeq" id="WP_171784079.1">
    <property type="nucleotide sequence ID" value="NZ_BAAAML010000005.1"/>
</dbReference>
<comment type="caution">
    <text evidence="1">The sequence shown here is derived from an EMBL/GenBank/DDBJ whole genome shotgun (WGS) entry which is preliminary data.</text>
</comment>
<evidence type="ECO:0000313" key="1">
    <source>
        <dbReference type="EMBL" id="NOV97824.1"/>
    </source>
</evidence>
<name>A0ABX2A5A3_9MICO</name>
<organism evidence="1 2">
    <name type="scientific">Isoptericola halotolerans</name>
    <dbReference type="NCBI Taxonomy" id="300560"/>
    <lineage>
        <taxon>Bacteria</taxon>
        <taxon>Bacillati</taxon>
        <taxon>Actinomycetota</taxon>
        <taxon>Actinomycetes</taxon>
        <taxon>Micrococcales</taxon>
        <taxon>Promicromonosporaceae</taxon>
        <taxon>Isoptericola</taxon>
    </lineage>
</organism>
<accession>A0ABX2A5A3</accession>
<keyword evidence="2" id="KW-1185">Reference proteome</keyword>
<reference evidence="1 2" key="1">
    <citation type="submission" date="2020-05" db="EMBL/GenBank/DDBJ databases">
        <title>Genomic Encyclopedia of Type Strains, Phase III (KMG-III): the genomes of soil and plant-associated and newly described type strains.</title>
        <authorList>
            <person name="Whitman W."/>
        </authorList>
    </citation>
    <scope>NUCLEOTIDE SEQUENCE [LARGE SCALE GENOMIC DNA]</scope>
    <source>
        <strain evidence="1 2">KCTC 19046</strain>
    </source>
</reference>
<dbReference type="Proteomes" id="UP000757540">
    <property type="component" value="Unassembled WGS sequence"/>
</dbReference>